<accession>A0A3P8E7D6</accession>
<dbReference type="AlphaFoldDB" id="A0A3P8E7D6"/>
<name>A0A3P8E7D6_9TREM</name>
<keyword evidence="3" id="KW-1185">Reference proteome</keyword>
<reference evidence="2 3" key="1">
    <citation type="submission" date="2018-11" db="EMBL/GenBank/DDBJ databases">
        <authorList>
            <consortium name="Pathogen Informatics"/>
        </authorList>
    </citation>
    <scope>NUCLEOTIDE SEQUENCE [LARGE SCALE GENOMIC DNA]</scope>
    <source>
        <strain>Denwood</strain>
        <strain evidence="3">Zambia</strain>
    </source>
</reference>
<organism evidence="2 3">
    <name type="scientific">Schistosoma mattheei</name>
    <dbReference type="NCBI Taxonomy" id="31246"/>
    <lineage>
        <taxon>Eukaryota</taxon>
        <taxon>Metazoa</taxon>
        <taxon>Spiralia</taxon>
        <taxon>Lophotrochozoa</taxon>
        <taxon>Platyhelminthes</taxon>
        <taxon>Trematoda</taxon>
        <taxon>Digenea</taxon>
        <taxon>Strigeidida</taxon>
        <taxon>Schistosomatoidea</taxon>
        <taxon>Schistosomatidae</taxon>
        <taxon>Schistosoma</taxon>
    </lineage>
</organism>
<gene>
    <name evidence="2" type="ORF">SMTD_LOCUS12056</name>
</gene>
<sequence>MSDFFNSLAASSLERVSVTRTTEDATETYSDGEK</sequence>
<evidence type="ECO:0000256" key="1">
    <source>
        <dbReference type="SAM" id="MobiDB-lite"/>
    </source>
</evidence>
<feature type="region of interest" description="Disordered" evidence="1">
    <location>
        <begin position="1"/>
        <end position="34"/>
    </location>
</feature>
<feature type="compositionally biased region" description="Polar residues" evidence="1">
    <location>
        <begin position="1"/>
        <end position="10"/>
    </location>
</feature>
<proteinExistence type="predicted"/>
<evidence type="ECO:0000313" key="3">
    <source>
        <dbReference type="Proteomes" id="UP000269396"/>
    </source>
</evidence>
<protein>
    <submittedName>
        <fullName evidence="2">Uncharacterized protein</fullName>
    </submittedName>
</protein>
<evidence type="ECO:0000313" key="2">
    <source>
        <dbReference type="EMBL" id="VDP59957.1"/>
    </source>
</evidence>
<dbReference type="EMBL" id="UZAL01032067">
    <property type="protein sequence ID" value="VDP59957.1"/>
    <property type="molecule type" value="Genomic_DNA"/>
</dbReference>
<dbReference type="Proteomes" id="UP000269396">
    <property type="component" value="Unassembled WGS sequence"/>
</dbReference>